<accession>A0A5J4TG16</accession>
<gene>
    <name evidence="3" type="ORF">EZS28_047779</name>
</gene>
<organism evidence="3 4">
    <name type="scientific">Streblomastix strix</name>
    <dbReference type="NCBI Taxonomy" id="222440"/>
    <lineage>
        <taxon>Eukaryota</taxon>
        <taxon>Metamonada</taxon>
        <taxon>Preaxostyla</taxon>
        <taxon>Oxymonadida</taxon>
        <taxon>Streblomastigidae</taxon>
        <taxon>Streblomastix</taxon>
    </lineage>
</organism>
<evidence type="ECO:0000313" key="4">
    <source>
        <dbReference type="Proteomes" id="UP000324800"/>
    </source>
</evidence>
<dbReference type="GO" id="GO:0005525">
    <property type="term" value="F:GTP binding"/>
    <property type="evidence" value="ECO:0007669"/>
    <property type="project" value="UniProtKB-KW"/>
</dbReference>
<dbReference type="GO" id="GO:0005737">
    <property type="term" value="C:cytoplasm"/>
    <property type="evidence" value="ECO:0007669"/>
    <property type="project" value="TreeGrafter"/>
</dbReference>
<name>A0A5J4TG16_9EUKA</name>
<feature type="non-terminal residue" evidence="3">
    <location>
        <position position="1"/>
    </location>
</feature>
<dbReference type="GO" id="GO:0006606">
    <property type="term" value="P:protein import into nucleus"/>
    <property type="evidence" value="ECO:0007669"/>
    <property type="project" value="TreeGrafter"/>
</dbReference>
<evidence type="ECO:0000256" key="1">
    <source>
        <dbReference type="ARBA" id="ARBA00022741"/>
    </source>
</evidence>
<dbReference type="EMBL" id="SNRW01032550">
    <property type="protein sequence ID" value="KAA6356693.1"/>
    <property type="molecule type" value="Genomic_DNA"/>
</dbReference>
<dbReference type="AlphaFoldDB" id="A0A5J4TG16"/>
<dbReference type="Proteomes" id="UP000324800">
    <property type="component" value="Unassembled WGS sequence"/>
</dbReference>
<dbReference type="PANTHER" id="PTHR24071:SF0">
    <property type="entry name" value="GTP-BINDING NUCLEAR PROTEIN RAN"/>
    <property type="match status" value="1"/>
</dbReference>
<dbReference type="GO" id="GO:0000054">
    <property type="term" value="P:ribosomal subunit export from nucleus"/>
    <property type="evidence" value="ECO:0007669"/>
    <property type="project" value="TreeGrafter"/>
</dbReference>
<reference evidence="3 4" key="1">
    <citation type="submission" date="2019-03" db="EMBL/GenBank/DDBJ databases">
        <title>Single cell metagenomics reveals metabolic interactions within the superorganism composed of flagellate Streblomastix strix and complex community of Bacteroidetes bacteria on its surface.</title>
        <authorList>
            <person name="Treitli S.C."/>
            <person name="Kolisko M."/>
            <person name="Husnik F."/>
            <person name="Keeling P."/>
            <person name="Hampl V."/>
        </authorList>
    </citation>
    <scope>NUCLEOTIDE SEQUENCE [LARGE SCALE GENOMIC DNA]</scope>
    <source>
        <strain evidence="3">ST1C</strain>
    </source>
</reference>
<protein>
    <submittedName>
        <fullName evidence="3">Uncharacterized protein</fullName>
    </submittedName>
</protein>
<keyword evidence="2" id="KW-0342">GTP-binding</keyword>
<dbReference type="GO" id="GO:0003924">
    <property type="term" value="F:GTPase activity"/>
    <property type="evidence" value="ECO:0007669"/>
    <property type="project" value="InterPro"/>
</dbReference>
<comment type="caution">
    <text evidence="3">The sequence shown here is derived from an EMBL/GenBank/DDBJ whole genome shotgun (WGS) entry which is preliminary data.</text>
</comment>
<dbReference type="InterPro" id="IPR002041">
    <property type="entry name" value="Ran_GTPase"/>
</dbReference>
<keyword evidence="1" id="KW-0547">Nucleotide-binding</keyword>
<sequence>ISAKSNYNIEKPYVMLLSKLVGDPNIQLVQQPAPLPPEIVMESSLQAQIENDVRELDNLPLPMGESDIPF</sequence>
<evidence type="ECO:0000256" key="2">
    <source>
        <dbReference type="ARBA" id="ARBA00023134"/>
    </source>
</evidence>
<dbReference type="GO" id="GO:0005634">
    <property type="term" value="C:nucleus"/>
    <property type="evidence" value="ECO:0007669"/>
    <property type="project" value="TreeGrafter"/>
</dbReference>
<dbReference type="OrthoDB" id="48625at2759"/>
<dbReference type="PANTHER" id="PTHR24071">
    <property type="entry name" value="RAN GTPASE"/>
    <property type="match status" value="1"/>
</dbReference>
<evidence type="ECO:0000313" key="3">
    <source>
        <dbReference type="EMBL" id="KAA6356693.1"/>
    </source>
</evidence>
<proteinExistence type="predicted"/>